<gene>
    <name evidence="1" type="ORF">HF526_01660</name>
</gene>
<dbReference type="InterPro" id="IPR017517">
    <property type="entry name" value="Maleyloyr_isom"/>
</dbReference>
<name>A0ABX1S396_9PSEU</name>
<dbReference type="EMBL" id="JAAXLA010000002">
    <property type="protein sequence ID" value="NMH96039.1"/>
    <property type="molecule type" value="Genomic_DNA"/>
</dbReference>
<dbReference type="NCBIfam" id="TIGR03083">
    <property type="entry name" value="maleylpyruvate isomerase family mycothiol-dependent enzyme"/>
    <property type="match status" value="1"/>
</dbReference>
<organism evidence="1 2">
    <name type="scientific">Pseudonocardia acidicola</name>
    <dbReference type="NCBI Taxonomy" id="2724939"/>
    <lineage>
        <taxon>Bacteria</taxon>
        <taxon>Bacillati</taxon>
        <taxon>Actinomycetota</taxon>
        <taxon>Actinomycetes</taxon>
        <taxon>Pseudonocardiales</taxon>
        <taxon>Pseudonocardiaceae</taxon>
        <taxon>Pseudonocardia</taxon>
    </lineage>
</organism>
<reference evidence="1 2" key="1">
    <citation type="submission" date="2020-04" db="EMBL/GenBank/DDBJ databases">
        <authorList>
            <person name="Klaysubun C."/>
            <person name="Duangmal K."/>
            <person name="Lipun K."/>
        </authorList>
    </citation>
    <scope>NUCLEOTIDE SEQUENCE [LARGE SCALE GENOMIC DNA]</scope>
    <source>
        <strain evidence="1 2">K10HN5</strain>
    </source>
</reference>
<dbReference type="InterPro" id="IPR017519">
    <property type="entry name" value="CHP03085"/>
</dbReference>
<dbReference type="InterPro" id="IPR034660">
    <property type="entry name" value="DinB/YfiT-like"/>
</dbReference>
<sequence length="208" mass="22969">MSLAVSERAAICDEFERSGPDRPTLCTGWTTRDLLAHLLVRERQPWAAPGIVVPVLAPVTERAMHGYADTPWQEMIGELRGGPPPWSPYRVGKVDEFANGAEFFVHHEDVRRGEPGWKPRDPDPERDAELWALLGRMGRVLFRRVPVGLALRRPDGAQQVVRTGPGLVTLVGEPSELVLHAFGRDATQVEIEGAPADVEAYRGADRGL</sequence>
<proteinExistence type="predicted"/>
<evidence type="ECO:0000313" key="2">
    <source>
        <dbReference type="Proteomes" id="UP000820669"/>
    </source>
</evidence>
<protein>
    <submittedName>
        <fullName evidence="1">TIGR03085 family protein</fullName>
    </submittedName>
</protein>
<comment type="caution">
    <text evidence="1">The sequence shown here is derived from an EMBL/GenBank/DDBJ whole genome shotgun (WGS) entry which is preliminary data.</text>
</comment>
<dbReference type="RefSeq" id="WP_169379404.1">
    <property type="nucleotide sequence ID" value="NZ_JAAXLA010000002.1"/>
</dbReference>
<dbReference type="SUPFAM" id="SSF109854">
    <property type="entry name" value="DinB/YfiT-like putative metalloenzymes"/>
    <property type="match status" value="1"/>
</dbReference>
<dbReference type="NCBIfam" id="TIGR03085">
    <property type="entry name" value="TIGR03085 family metal-binding protein"/>
    <property type="match status" value="1"/>
</dbReference>
<evidence type="ECO:0000313" key="1">
    <source>
        <dbReference type="EMBL" id="NMH96039.1"/>
    </source>
</evidence>
<keyword evidence="2" id="KW-1185">Reference proteome</keyword>
<dbReference type="Proteomes" id="UP000820669">
    <property type="component" value="Unassembled WGS sequence"/>
</dbReference>
<accession>A0ABX1S396</accession>